<dbReference type="CDD" id="cd18687">
    <property type="entry name" value="PIN_VapC-like"/>
    <property type="match status" value="1"/>
</dbReference>
<evidence type="ECO:0000313" key="1">
    <source>
        <dbReference type="EMBL" id="XCN72595.1"/>
    </source>
</evidence>
<dbReference type="SUPFAM" id="SSF88723">
    <property type="entry name" value="PIN domain-like"/>
    <property type="match status" value="1"/>
</dbReference>
<reference evidence="1" key="2">
    <citation type="submission" date="2024-06" db="EMBL/GenBank/DDBJ databases">
        <authorList>
            <person name="Plum-Jensen L.E."/>
            <person name="Schramm A."/>
            <person name="Marshall I.P.G."/>
        </authorList>
    </citation>
    <scope>NUCLEOTIDE SEQUENCE</scope>
    <source>
        <strain evidence="1">Rat1</strain>
    </source>
</reference>
<gene>
    <name evidence="1" type="ORF">Q3M24_20245</name>
</gene>
<dbReference type="EMBL" id="CP159373">
    <property type="protein sequence ID" value="XCN72595.1"/>
    <property type="molecule type" value="Genomic_DNA"/>
</dbReference>
<protein>
    <submittedName>
        <fullName evidence="1">Type II toxin-antitoxin system VapC family toxin</fullName>
    </submittedName>
</protein>
<organism evidence="1">
    <name type="scientific">Candidatus Electrothrix aestuarii</name>
    <dbReference type="NCBI Taxonomy" id="3062594"/>
    <lineage>
        <taxon>Bacteria</taxon>
        <taxon>Pseudomonadati</taxon>
        <taxon>Thermodesulfobacteriota</taxon>
        <taxon>Desulfobulbia</taxon>
        <taxon>Desulfobulbales</taxon>
        <taxon>Desulfobulbaceae</taxon>
        <taxon>Candidatus Electrothrix</taxon>
    </lineage>
</organism>
<accession>A0AAU8LTX5</accession>
<dbReference type="Gene3D" id="3.40.50.1010">
    <property type="entry name" value="5'-nuclease"/>
    <property type="match status" value="1"/>
</dbReference>
<proteinExistence type="predicted"/>
<reference evidence="1" key="1">
    <citation type="journal article" date="2024" name="Syst. Appl. Microbiol.">
        <title>First single-strain enrichments of Electrothrix cable bacteria, description of E. aestuarii sp. nov. and E. rattekaaiensis sp. nov., and proposal of a cable bacteria taxonomy following the rules of the SeqCode.</title>
        <authorList>
            <person name="Plum-Jensen L.E."/>
            <person name="Schramm A."/>
            <person name="Marshall I.P.G."/>
        </authorList>
    </citation>
    <scope>NUCLEOTIDE SEQUENCE</scope>
    <source>
        <strain evidence="1">Rat1</strain>
    </source>
</reference>
<dbReference type="AlphaFoldDB" id="A0AAU8LTX5"/>
<sequence>MNKEFVYLETSFVSYLTARPSRDLIVSAHQTISQEWWEQRRSCFEIVISEIVAEEAGQGHPEAAQRRLDLLRDIPFIAVTEEALDFADKLIQSGAVPQKAAQDALHIAVCCVNNVDFLLTWNCKHIANAEKRESIRTAAVEHGLIAPVICTPEELFGDEL</sequence>
<dbReference type="KEGG" id="eaj:Q3M24_20245"/>
<dbReference type="InterPro" id="IPR029060">
    <property type="entry name" value="PIN-like_dom_sf"/>
</dbReference>
<name>A0AAU8LTX5_9BACT</name>